<evidence type="ECO:0000256" key="2">
    <source>
        <dbReference type="ARBA" id="ARBA00023277"/>
    </source>
</evidence>
<keyword evidence="5" id="KW-0326">Glycosidase</keyword>
<keyword evidence="5" id="KW-0378">Hydrolase</keyword>
<gene>
    <name evidence="7" type="primary">LOC111304731</name>
</gene>
<evidence type="ECO:0000313" key="7">
    <source>
        <dbReference type="RefSeq" id="XP_022757335.1"/>
    </source>
</evidence>
<comment type="catalytic activity">
    <reaction evidence="5">
        <text>Hydrolysis of (1-&gt;4)-alpha-D-glucosidic linkages in polysaccharides so as to remove successive maltose units from the non-reducing ends of the chains.</text>
        <dbReference type="EC" id="3.2.1.2"/>
    </reaction>
</comment>
<protein>
    <recommendedName>
        <fullName evidence="5">Beta-amylase</fullName>
        <ecNumber evidence="5">3.2.1.2</ecNumber>
    </recommendedName>
</protein>
<dbReference type="Pfam" id="PF01373">
    <property type="entry name" value="Glyco_hydro_14"/>
    <property type="match status" value="1"/>
</dbReference>
<dbReference type="GeneID" id="111304731"/>
<dbReference type="PANTHER" id="PTHR31352">
    <property type="entry name" value="BETA-AMYLASE 1, CHLOROPLASTIC"/>
    <property type="match status" value="1"/>
</dbReference>
<sequence length="592" mass="67773">MAVSSVPIFNSLKPPSASLIACSTVHSRSPSSLGYNSFWVKGGFVCSSVSESSRVRAIVRDKGERTEDHPLVGDLVDNVGNKQVLWPRLPERDFAGTPYVPVYVMLPLGVVDMNCELVEKEGLVDQLRILKSVNVDGVMVDCWWGIVEAHMPQVYNWSGYKRLFHIVRDLGLKLQVYFDYMRSFRVEFDEFFVDGVISEIELGLGPCGELRYPSYPAKHGWRYPGIGEFQCYDKYLMKSLSKAAEIRGHSFWARGPDNAGSYNSAPHETGFFRDGGDYDSYYGRFFLNWYSQVLVDHGDRVLALANLAFEGTCIAAKLSGIHWWYKTASHAAELTAGFHNPANRDGYAPIAVMLKKHGVALNFTCVELRTLDQHEDFPEALADPEGLVWQVLNAAWDVSILVASENALPCYDREGYNKILENAKPRNDPDGRHLSAFTYLRLSPVLMERHNFAEFERFVKRMHGAIYLHFSHLFLLLKRADLPMYGRCDLAQGTLISRFELALLLHVYKLLTFYQLIETHELSHLHLQGKQYQISNCFQMKSRLHLTGRMDKSLLRGRKIHVTFVHDFMQITTDIYIYIYIYIYAYDHDSFK</sequence>
<comment type="similarity">
    <text evidence="1 5">Belongs to the glycosyl hydrolase 14 family.</text>
</comment>
<dbReference type="PRINTS" id="PR00842">
    <property type="entry name" value="GLHYDLASE14B"/>
</dbReference>
<dbReference type="SUPFAM" id="SSF51445">
    <property type="entry name" value="(Trans)glycosidases"/>
    <property type="match status" value="1"/>
</dbReference>
<evidence type="ECO:0000256" key="3">
    <source>
        <dbReference type="ARBA" id="ARBA00023326"/>
    </source>
</evidence>
<keyword evidence="3 5" id="KW-0624">Polysaccharide degradation</keyword>
<evidence type="ECO:0000256" key="4">
    <source>
        <dbReference type="PIRSR" id="PIRSR601554-1"/>
    </source>
</evidence>
<reference evidence="7" key="1">
    <citation type="submission" date="2025-08" db="UniProtKB">
        <authorList>
            <consortium name="RefSeq"/>
        </authorList>
    </citation>
    <scope>IDENTIFICATION</scope>
    <source>
        <tissue evidence="7">Fruit stalk</tissue>
    </source>
</reference>
<dbReference type="InterPro" id="IPR001371">
    <property type="entry name" value="Glyco_hydro_14B_pln"/>
</dbReference>
<accession>A0A6P5ZXS6</accession>
<feature type="active site" description="Proton donor" evidence="4">
    <location>
        <position position="209"/>
    </location>
</feature>
<dbReference type="PRINTS" id="PR00750">
    <property type="entry name" value="BETAAMYLASE"/>
</dbReference>
<dbReference type="PANTHER" id="PTHR31352:SF58">
    <property type="entry name" value="BETA-AMYLASE 2, CHLOROPLASTIC"/>
    <property type="match status" value="1"/>
</dbReference>
<organism evidence="6 7">
    <name type="scientific">Durio zibethinus</name>
    <name type="common">Durian</name>
    <dbReference type="NCBI Taxonomy" id="66656"/>
    <lineage>
        <taxon>Eukaryota</taxon>
        <taxon>Viridiplantae</taxon>
        <taxon>Streptophyta</taxon>
        <taxon>Embryophyta</taxon>
        <taxon>Tracheophyta</taxon>
        <taxon>Spermatophyta</taxon>
        <taxon>Magnoliopsida</taxon>
        <taxon>eudicotyledons</taxon>
        <taxon>Gunneridae</taxon>
        <taxon>Pentapetalae</taxon>
        <taxon>rosids</taxon>
        <taxon>malvids</taxon>
        <taxon>Malvales</taxon>
        <taxon>Malvaceae</taxon>
        <taxon>Helicteroideae</taxon>
        <taxon>Durio</taxon>
    </lineage>
</organism>
<dbReference type="GO" id="GO:0016161">
    <property type="term" value="F:beta-amylase activity"/>
    <property type="evidence" value="ECO:0007669"/>
    <property type="project" value="UniProtKB-EC"/>
</dbReference>
<evidence type="ECO:0000256" key="5">
    <source>
        <dbReference type="RuleBase" id="RU000509"/>
    </source>
</evidence>
<name>A0A6P5ZXS6_DURZI</name>
<dbReference type="InterPro" id="IPR017853">
    <property type="entry name" value="GH"/>
</dbReference>
<dbReference type="RefSeq" id="XP_022757335.1">
    <property type="nucleotide sequence ID" value="XM_022901600.1"/>
</dbReference>
<evidence type="ECO:0000256" key="1">
    <source>
        <dbReference type="ARBA" id="ARBA00005652"/>
    </source>
</evidence>
<dbReference type="EC" id="3.2.1.2" evidence="5"/>
<evidence type="ECO:0000313" key="6">
    <source>
        <dbReference type="Proteomes" id="UP000515121"/>
    </source>
</evidence>
<keyword evidence="6" id="KW-1185">Reference proteome</keyword>
<dbReference type="InterPro" id="IPR001554">
    <property type="entry name" value="Glyco_hydro_14"/>
</dbReference>
<dbReference type="GO" id="GO:0000272">
    <property type="term" value="P:polysaccharide catabolic process"/>
    <property type="evidence" value="ECO:0007669"/>
    <property type="project" value="UniProtKB-KW"/>
</dbReference>
<keyword evidence="2 5" id="KW-0119">Carbohydrate metabolism</keyword>
<dbReference type="AlphaFoldDB" id="A0A6P5ZXS6"/>
<proteinExistence type="inferred from homology"/>
<dbReference type="Gene3D" id="3.20.20.80">
    <property type="entry name" value="Glycosidases"/>
    <property type="match status" value="2"/>
</dbReference>
<dbReference type="Proteomes" id="UP000515121">
    <property type="component" value="Unplaced"/>
</dbReference>
<feature type="active site" description="Proton acceptor" evidence="4">
    <location>
        <position position="405"/>
    </location>
</feature>